<reference evidence="2 3" key="1">
    <citation type="submission" date="2019-05" db="EMBL/GenBank/DDBJ databases">
        <title>Mikania micrantha, genome provides insights into the molecular mechanism of rapid growth.</title>
        <authorList>
            <person name="Liu B."/>
        </authorList>
    </citation>
    <scope>NUCLEOTIDE SEQUENCE [LARGE SCALE GENOMIC DNA]</scope>
    <source>
        <strain evidence="2">NLD-2019</strain>
        <tissue evidence="2">Leaf</tissue>
    </source>
</reference>
<dbReference type="EMBL" id="SZYD01000002">
    <property type="protein sequence ID" value="KAD7117016.1"/>
    <property type="molecule type" value="Genomic_DNA"/>
</dbReference>
<feature type="region of interest" description="Disordered" evidence="1">
    <location>
        <begin position="1"/>
        <end position="61"/>
    </location>
</feature>
<protein>
    <submittedName>
        <fullName evidence="2">Uncharacterized protein</fullName>
    </submittedName>
</protein>
<proteinExistence type="predicted"/>
<feature type="region of interest" description="Disordered" evidence="1">
    <location>
        <begin position="135"/>
        <end position="154"/>
    </location>
</feature>
<accession>A0A5N6PVV5</accession>
<comment type="caution">
    <text evidence="2">The sequence shown here is derived from an EMBL/GenBank/DDBJ whole genome shotgun (WGS) entry which is preliminary data.</text>
</comment>
<dbReference type="Proteomes" id="UP000326396">
    <property type="component" value="Linkage Group LG10"/>
</dbReference>
<organism evidence="2 3">
    <name type="scientific">Mikania micrantha</name>
    <name type="common">bitter vine</name>
    <dbReference type="NCBI Taxonomy" id="192012"/>
    <lineage>
        <taxon>Eukaryota</taxon>
        <taxon>Viridiplantae</taxon>
        <taxon>Streptophyta</taxon>
        <taxon>Embryophyta</taxon>
        <taxon>Tracheophyta</taxon>
        <taxon>Spermatophyta</taxon>
        <taxon>Magnoliopsida</taxon>
        <taxon>eudicotyledons</taxon>
        <taxon>Gunneridae</taxon>
        <taxon>Pentapetalae</taxon>
        <taxon>asterids</taxon>
        <taxon>campanulids</taxon>
        <taxon>Asterales</taxon>
        <taxon>Asteraceae</taxon>
        <taxon>Asteroideae</taxon>
        <taxon>Heliantheae alliance</taxon>
        <taxon>Eupatorieae</taxon>
        <taxon>Mikania</taxon>
    </lineage>
</organism>
<keyword evidence="3" id="KW-1185">Reference proteome</keyword>
<sequence>MLENTIDTRDGEGLSTTAAAAEGVHTGGRMAGRPNEGRPNQHIRHSFAESPGTTRYPFDRLRSPHSNLFIRRPPLLRPGAIRRMSTGLPLFDRSLVVSVGSHPFAPCISFDYPHSDHHTHWSLIRPAMHSWPRTKAKPIRHPHTPSKASFGHPH</sequence>
<evidence type="ECO:0000256" key="1">
    <source>
        <dbReference type="SAM" id="MobiDB-lite"/>
    </source>
</evidence>
<feature type="compositionally biased region" description="Basic residues" evidence="1">
    <location>
        <begin position="135"/>
        <end position="144"/>
    </location>
</feature>
<dbReference type="AlphaFoldDB" id="A0A5N6PVV5"/>
<feature type="compositionally biased region" description="Basic and acidic residues" evidence="1">
    <location>
        <begin position="1"/>
        <end position="12"/>
    </location>
</feature>
<gene>
    <name evidence="2" type="ORF">E3N88_04284</name>
</gene>
<evidence type="ECO:0000313" key="2">
    <source>
        <dbReference type="EMBL" id="KAD7117016.1"/>
    </source>
</evidence>
<name>A0A5N6PVV5_9ASTR</name>
<evidence type="ECO:0000313" key="3">
    <source>
        <dbReference type="Proteomes" id="UP000326396"/>
    </source>
</evidence>